<dbReference type="CDD" id="cd01650">
    <property type="entry name" value="RT_nLTR_like"/>
    <property type="match status" value="1"/>
</dbReference>
<evidence type="ECO:0000259" key="5">
    <source>
        <dbReference type="PROSITE" id="PS50878"/>
    </source>
</evidence>
<keyword evidence="3" id="KW-0175">Coiled coil</keyword>
<dbReference type="Proteomes" id="UP000001056">
    <property type="component" value="Unassembled WGS sequence"/>
</dbReference>
<dbReference type="PANTHER" id="PTHR33481">
    <property type="entry name" value="REVERSE TRANSCRIPTASE"/>
    <property type="match status" value="1"/>
</dbReference>
<protein>
    <recommendedName>
        <fullName evidence="5">Reverse transcriptase domain-containing protein</fullName>
    </recommendedName>
</protein>
<dbReference type="OrthoDB" id="5244787at2759"/>
<feature type="compositionally biased region" description="Basic residues" evidence="4">
    <location>
        <begin position="28"/>
        <end position="37"/>
    </location>
</feature>
<dbReference type="SUPFAM" id="SSF56672">
    <property type="entry name" value="DNA/RNA polymerases"/>
    <property type="match status" value="1"/>
</dbReference>
<feature type="region of interest" description="Disordered" evidence="4">
    <location>
        <begin position="1"/>
        <end position="58"/>
    </location>
</feature>
<feature type="coiled-coil region" evidence="3">
    <location>
        <begin position="114"/>
        <end position="155"/>
    </location>
</feature>
<comment type="subcellular location">
    <subcellularLocation>
        <location evidence="1">Mitochondrion</location>
    </subcellularLocation>
</comment>
<evidence type="ECO:0000256" key="3">
    <source>
        <dbReference type="SAM" id="Coils"/>
    </source>
</evidence>
<dbReference type="Pfam" id="PF14529">
    <property type="entry name" value="Exo_endo_phos_2"/>
    <property type="match status" value="1"/>
</dbReference>
<dbReference type="PROSITE" id="PS50878">
    <property type="entry name" value="RT_POL"/>
    <property type="match status" value="1"/>
</dbReference>
<evidence type="ECO:0000313" key="7">
    <source>
        <dbReference type="Proteomes" id="UP000001056"/>
    </source>
</evidence>
<dbReference type="Gene3D" id="3.60.10.10">
    <property type="entry name" value="Endonuclease/exonuclease/phosphatase"/>
    <property type="match status" value="1"/>
</dbReference>
<evidence type="ECO:0000256" key="1">
    <source>
        <dbReference type="ARBA" id="ARBA00004173"/>
    </source>
</evidence>
<evidence type="ECO:0000256" key="2">
    <source>
        <dbReference type="ARBA" id="ARBA00023128"/>
    </source>
</evidence>
<dbReference type="Pfam" id="PF00078">
    <property type="entry name" value="RVT_1"/>
    <property type="match status" value="1"/>
</dbReference>
<evidence type="ECO:0000313" key="6">
    <source>
        <dbReference type="EMBL" id="EAQ92072.1"/>
    </source>
</evidence>
<dbReference type="VEuPathDB" id="FungiDB:CHGG_00307"/>
<keyword evidence="7" id="KW-1185">Reference proteome</keyword>
<dbReference type="GO" id="GO:0005739">
    <property type="term" value="C:mitochondrion"/>
    <property type="evidence" value="ECO:0007669"/>
    <property type="project" value="UniProtKB-SubCell"/>
</dbReference>
<dbReference type="eggNOG" id="KOG1075">
    <property type="taxonomic scope" value="Eukaryota"/>
</dbReference>
<dbReference type="InterPro" id="IPR046700">
    <property type="entry name" value="DUF6570"/>
</dbReference>
<dbReference type="GeneID" id="4387847"/>
<reference evidence="7" key="1">
    <citation type="journal article" date="2015" name="Genome Announc.">
        <title>Draft genome sequence of the cellulolytic fungus Chaetomium globosum.</title>
        <authorList>
            <person name="Cuomo C.A."/>
            <person name="Untereiner W.A."/>
            <person name="Ma L.-J."/>
            <person name="Grabherr M."/>
            <person name="Birren B.W."/>
        </authorList>
    </citation>
    <scope>NUCLEOTIDE SEQUENCE [LARGE SCALE GENOMIC DNA]</scope>
    <source>
        <strain evidence="7">ATCC 6205 / CBS 148.51 / DSM 1962 / NBRC 6347 / NRRL 1970</strain>
    </source>
</reference>
<accession>Q2HHJ7</accession>
<dbReference type="EMBL" id="CH408029">
    <property type="protein sequence ID" value="EAQ92072.1"/>
    <property type="molecule type" value="Genomic_DNA"/>
</dbReference>
<gene>
    <name evidence="6" type="ORF">CHGG_00307</name>
</gene>
<organism evidence="6 7">
    <name type="scientific">Chaetomium globosum (strain ATCC 6205 / CBS 148.51 / DSM 1962 / NBRC 6347 / NRRL 1970)</name>
    <name type="common">Soil fungus</name>
    <dbReference type="NCBI Taxonomy" id="306901"/>
    <lineage>
        <taxon>Eukaryota</taxon>
        <taxon>Fungi</taxon>
        <taxon>Dikarya</taxon>
        <taxon>Ascomycota</taxon>
        <taxon>Pezizomycotina</taxon>
        <taxon>Sordariomycetes</taxon>
        <taxon>Sordariomycetidae</taxon>
        <taxon>Sordariales</taxon>
        <taxon>Chaetomiaceae</taxon>
        <taxon>Chaetomium</taxon>
    </lineage>
</organism>
<dbReference type="RefSeq" id="XP_001219528.1">
    <property type="nucleotide sequence ID" value="XM_001219527.1"/>
</dbReference>
<dbReference type="InterPro" id="IPR005135">
    <property type="entry name" value="Endo/exonuclease/phosphatase"/>
</dbReference>
<dbReference type="InterPro" id="IPR000477">
    <property type="entry name" value="RT_dom"/>
</dbReference>
<evidence type="ECO:0000256" key="4">
    <source>
        <dbReference type="SAM" id="MobiDB-lite"/>
    </source>
</evidence>
<dbReference type="SUPFAM" id="SSF56219">
    <property type="entry name" value="DNase I-like"/>
    <property type="match status" value="1"/>
</dbReference>
<proteinExistence type="predicted"/>
<feature type="compositionally biased region" description="Polar residues" evidence="4">
    <location>
        <begin position="280"/>
        <end position="291"/>
    </location>
</feature>
<dbReference type="InterPro" id="IPR043502">
    <property type="entry name" value="DNA/RNA_pol_sf"/>
</dbReference>
<dbReference type="InParanoid" id="Q2HHJ7"/>
<feature type="region of interest" description="Disordered" evidence="4">
    <location>
        <begin position="278"/>
        <end position="327"/>
    </location>
</feature>
<dbReference type="PANTHER" id="PTHR33481:SF1">
    <property type="entry name" value="ENDONUCLEASE_EXONUCLEASE_PHOSPHATASE DOMAIN-CONTAINING PROTEIN-RELATED"/>
    <property type="match status" value="1"/>
</dbReference>
<name>Q2HHJ7_CHAGB</name>
<dbReference type="Pfam" id="PF20209">
    <property type="entry name" value="DUF6570"/>
    <property type="match status" value="1"/>
</dbReference>
<dbReference type="GO" id="GO:0003824">
    <property type="term" value="F:catalytic activity"/>
    <property type="evidence" value="ECO:0007669"/>
    <property type="project" value="InterPro"/>
</dbReference>
<dbReference type="OMA" id="CSGRTAN"/>
<feature type="domain" description="Reverse transcriptase" evidence="5">
    <location>
        <begin position="854"/>
        <end position="1128"/>
    </location>
</feature>
<feature type="compositionally biased region" description="Low complexity" evidence="4">
    <location>
        <begin position="305"/>
        <end position="318"/>
    </location>
</feature>
<dbReference type="InterPro" id="IPR036691">
    <property type="entry name" value="Endo/exonu/phosph_ase_sf"/>
</dbReference>
<sequence length="1821" mass="204943">MPGAARGGSNVIDVMRGDSGTPGAGQRRPQRKKVKTRRAIESKLQEDMDWEEESNIEKMPRNHKNRTIRVAAADEARDETRESEQTVDHDLNNKLNIMKAEIQTEFKKLKDHMAEEIAKMTAQLTQELAQAREELTQARSELEQTKIQLHTMTRAQETPSYRPTYADIARQTPLVSIPTPPTSTGRPATPEPTFCIVDMSRVPEDHASEATPVALRKLIEHDMRAPGDQPSWRCVAVTRDRGSTNRLRVISRNEGELKKIKDIVEAKKTPGARVLRDQLDSSMKASSTPEENQGIRGCSNVGCGRTSATTASRSATKRSSAETVKRAPSAARMVTTIAAAAKWLPNASYAAAHMNHLAEAARGSTHLVMSRTLRLIQLNVRKQGVVHESLMNDKDIQNATVLAIQEPHARRIHGRLFTTPMGHHKWIKMVPSTWREGRWAVRSMLWVNKDVEAEQVPIGSPDMTAAILRLPGRRVLVVSVYVPKQDPQALRETCDNLHKTIMGARRDAGTTVDVVIAGDFNRHDQLWGGDDVSVEIKGEADSIIDLMNEFALRSLLRRGTKTWHLGDSNTTIDLVLASAELAETTVKCAIHRTKHGSDHRAIETVFDTLVPVPKERDRLLLQNAPWKEIKTEIARALDATPSGGTVQQQTDRLMSAVLETVQTLTPKARPSPYAKRWWTTDLTQLRRIYTYWRNRARTERRAGRSLVDLEEMAKAAAKQYHDAIRQQKKKHWDDFLEDNSNIWKAAKYLKSSDDIAFGKVPQLVRADGTATADHREQEELLTTFFPPLPERIEDEGARPQRAPVAMPPITMEEVERQLFAAKSWKAPGEDGLPAIVWKQTWPVVKYRVLALFRASLEHSTLPSQWRHAKIIPLKKPGKDDYSAAKAWRPISLLATLGKLLESVVAERISHAVETYGLLPTNHFGACKQRSAEQALILLQEQIYTAWRGRKVASLISFDVKGAYNGVCKERLLQRMKARGIPDELLQWTNAFCSERTATIQVNGYTSEIQSLPQAGLPQGSPLSPILFLFFNADLVQRRIDSRGGAIAFVDDFTAWITGPTAQSNREGIEAIIRDALDWETRSGATFNVQKTAIIHFTRTIYKTDAQPFTIKGQIVKPQDHVKILGVLMDTKLKYKEHIWRAASKGLEAAMELKRLRGLSPSTARQLFTCTVAPVVDYASNVWMHACKNKLAGPINRIQRVAAQAIVGTFLTVATSVAEAEAHIASAQDRFWRRAIKLWTDIHTLPYTNPLRRNTSQMRKFRKSHRSPLYQVADTLKDIAMDELETINPFTLTPWENRVQTVTNEPTTTRRNANDDIICIAVSSSARNGLVGVGGAATLPASAYGTPKLGTFFLYAWLKGAAPEVQMPRMRSTTLNVARSKRDSSNHLPDKVGAHSKRVDAALPGKHTQLLYDHLSHKEAAKLAQLRTGMARLNGYLHRIGVAPSDQCACGQAKETVDHFLFRCTKWTAYRRKMLECDDQETPLLAEDIAIKREFDEALAAEEMQRCLRCKERWFDIKLMADGVCKHCHDKDDKKRQEESFFFSAENKLDFGPVPPQLPQLKPLEELFIARVHVSVNVRGQQYKYRGHIVHFLRDVGKVYSELPLLPKDLDIVILRPRGSENAEQMDRQFRNRFRVQPEEDGEVVDEAEVPNMLVHDSELNQLQERVDGGAAEVNAANEQVPLQPVEPQAAHQLKMPSIRRTPLDEFNQTHALLSLACPTLFPRGVADFVEPRQRKISYQDYIQHAMKWEDGRFAEHHSFRFICAKHSDEAAGKGSKSILRQQESPHTSRIYRETPSRAIIRQLQALDAVGGKDPSEESIGI</sequence>
<keyword evidence="2" id="KW-0496">Mitochondrion</keyword>
<dbReference type="HOGENOM" id="CLU_000680_23_2_1"/>